<dbReference type="InterPro" id="IPR012000">
    <property type="entry name" value="Thiamin_PyroP_enz_cen_dom"/>
</dbReference>
<dbReference type="CDD" id="cd02015">
    <property type="entry name" value="TPP_AHAS"/>
    <property type="match status" value="1"/>
</dbReference>
<comment type="similarity">
    <text evidence="3 14">Belongs to the TPP enzyme family.</text>
</comment>
<feature type="domain" description="Thiamine pyrophosphate enzyme N-terminal TPP-binding" evidence="17">
    <location>
        <begin position="13"/>
        <end position="127"/>
    </location>
</feature>
<dbReference type="EC" id="2.2.1.6" evidence="4 14"/>
<dbReference type="GO" id="GO:0050660">
    <property type="term" value="F:flavin adenine dinucleotide binding"/>
    <property type="evidence" value="ECO:0007669"/>
    <property type="project" value="InterPro"/>
</dbReference>
<evidence type="ECO:0000256" key="8">
    <source>
        <dbReference type="ARBA" id="ARBA00022723"/>
    </source>
</evidence>
<reference evidence="18" key="1">
    <citation type="submission" date="2017-12" db="EMBL/GenBank/DDBJ databases">
        <title>Sequencing the genomes of 1000 Actinobacteria strains.</title>
        <authorList>
            <person name="Klenk H.-P."/>
        </authorList>
    </citation>
    <scope>NUCLEOTIDE SEQUENCE [LARGE SCALE GENOMIC DNA]</scope>
    <source>
        <strain evidence="18">DSM 44228</strain>
    </source>
</reference>
<evidence type="ECO:0000256" key="10">
    <source>
        <dbReference type="ARBA" id="ARBA00022842"/>
    </source>
</evidence>
<dbReference type="GO" id="GO:0005948">
    <property type="term" value="C:acetolactate synthase complex"/>
    <property type="evidence" value="ECO:0007669"/>
    <property type="project" value="TreeGrafter"/>
</dbReference>
<dbReference type="AlphaFoldDB" id="A0A2N3Y5D5"/>
<evidence type="ECO:0000256" key="3">
    <source>
        <dbReference type="ARBA" id="ARBA00007812"/>
    </source>
</evidence>
<comment type="caution">
    <text evidence="18">The sequence shown here is derived from an EMBL/GenBank/DDBJ whole genome shotgun (WGS) entry which is preliminary data.</text>
</comment>
<keyword evidence="9" id="KW-0274">FAD</keyword>
<dbReference type="Pfam" id="PF02775">
    <property type="entry name" value="TPP_enzyme_C"/>
    <property type="match status" value="1"/>
</dbReference>
<evidence type="ECO:0000256" key="13">
    <source>
        <dbReference type="ARBA" id="ARBA00048670"/>
    </source>
</evidence>
<evidence type="ECO:0000256" key="7">
    <source>
        <dbReference type="ARBA" id="ARBA00022679"/>
    </source>
</evidence>
<dbReference type="InterPro" id="IPR039368">
    <property type="entry name" value="AHAS_TPP"/>
</dbReference>
<protein>
    <recommendedName>
        <fullName evidence="4 14">Acetolactate synthase</fullName>
        <ecNumber evidence="4 14">2.2.1.6</ecNumber>
    </recommendedName>
</protein>
<evidence type="ECO:0000256" key="9">
    <source>
        <dbReference type="ARBA" id="ARBA00022827"/>
    </source>
</evidence>
<evidence type="ECO:0000313" key="18">
    <source>
        <dbReference type="EMBL" id="PKW18114.1"/>
    </source>
</evidence>
<dbReference type="GO" id="GO:0003984">
    <property type="term" value="F:acetolactate synthase activity"/>
    <property type="evidence" value="ECO:0007669"/>
    <property type="project" value="UniProtKB-EC"/>
</dbReference>
<dbReference type="Gene3D" id="3.40.50.1220">
    <property type="entry name" value="TPP-binding domain"/>
    <property type="match status" value="1"/>
</dbReference>
<dbReference type="SUPFAM" id="SSF52467">
    <property type="entry name" value="DHS-like NAD/FAD-binding domain"/>
    <property type="match status" value="1"/>
</dbReference>
<dbReference type="CDD" id="cd07035">
    <property type="entry name" value="TPP_PYR_POX_like"/>
    <property type="match status" value="1"/>
</dbReference>
<evidence type="ECO:0000259" key="15">
    <source>
        <dbReference type="Pfam" id="PF00205"/>
    </source>
</evidence>
<feature type="domain" description="Thiamine pyrophosphate enzyme TPP-binding" evidence="16">
    <location>
        <begin position="394"/>
        <end position="546"/>
    </location>
</feature>
<gene>
    <name evidence="18" type="ORF">A8926_6175</name>
</gene>
<dbReference type="EMBL" id="PJNB01000001">
    <property type="protein sequence ID" value="PKW18114.1"/>
    <property type="molecule type" value="Genomic_DNA"/>
</dbReference>
<comment type="catalytic activity">
    <reaction evidence="13 14">
        <text>2 pyruvate + H(+) = (2S)-2-acetolactate + CO2</text>
        <dbReference type="Rhea" id="RHEA:25249"/>
        <dbReference type="ChEBI" id="CHEBI:15361"/>
        <dbReference type="ChEBI" id="CHEBI:15378"/>
        <dbReference type="ChEBI" id="CHEBI:16526"/>
        <dbReference type="ChEBI" id="CHEBI:58476"/>
        <dbReference type="EC" id="2.2.1.6"/>
    </reaction>
</comment>
<keyword evidence="19" id="KW-1185">Reference proteome</keyword>
<dbReference type="NCBIfam" id="NF005860">
    <property type="entry name" value="PRK07789.1"/>
    <property type="match status" value="1"/>
</dbReference>
<dbReference type="InterPro" id="IPR029061">
    <property type="entry name" value="THDP-binding"/>
</dbReference>
<dbReference type="FunFam" id="3.40.50.1220:FF:000008">
    <property type="entry name" value="Acetolactate synthase"/>
    <property type="match status" value="1"/>
</dbReference>
<evidence type="ECO:0000259" key="17">
    <source>
        <dbReference type="Pfam" id="PF02776"/>
    </source>
</evidence>
<evidence type="ECO:0000256" key="12">
    <source>
        <dbReference type="ARBA" id="ARBA00023304"/>
    </source>
</evidence>
<dbReference type="RefSeq" id="WP_083822267.1">
    <property type="nucleotide sequence ID" value="NZ_CP061007.1"/>
</dbReference>
<dbReference type="OrthoDB" id="4494979at2"/>
<organism evidence="18 19">
    <name type="scientific">Saccharopolyspora spinosa</name>
    <dbReference type="NCBI Taxonomy" id="60894"/>
    <lineage>
        <taxon>Bacteria</taxon>
        <taxon>Bacillati</taxon>
        <taxon>Actinomycetota</taxon>
        <taxon>Actinomycetes</taxon>
        <taxon>Pseudonocardiales</taxon>
        <taxon>Pseudonocardiaceae</taxon>
        <taxon>Saccharopolyspora</taxon>
    </lineage>
</organism>
<evidence type="ECO:0000259" key="16">
    <source>
        <dbReference type="Pfam" id="PF02775"/>
    </source>
</evidence>
<comment type="cofactor">
    <cofactor evidence="14">
        <name>thiamine diphosphate</name>
        <dbReference type="ChEBI" id="CHEBI:58937"/>
    </cofactor>
    <text evidence="14">Binds 1 thiamine pyrophosphate per subunit.</text>
</comment>
<keyword evidence="7 14" id="KW-0808">Transferase</keyword>
<accession>A0A2N3Y5D5</accession>
<dbReference type="UniPathway" id="UPA00047">
    <property type="reaction ID" value="UER00055"/>
</dbReference>
<keyword evidence="10 14" id="KW-0460">Magnesium</keyword>
<dbReference type="NCBIfam" id="TIGR00118">
    <property type="entry name" value="acolac_lg"/>
    <property type="match status" value="1"/>
</dbReference>
<dbReference type="GO" id="GO:0000287">
    <property type="term" value="F:magnesium ion binding"/>
    <property type="evidence" value="ECO:0007669"/>
    <property type="project" value="UniProtKB-UniRule"/>
</dbReference>
<comment type="cofactor">
    <cofactor evidence="14">
        <name>Mg(2+)</name>
        <dbReference type="ChEBI" id="CHEBI:18420"/>
    </cofactor>
    <text evidence="14">Binds 1 Mg(2+) ion per subunit.</text>
</comment>
<evidence type="ECO:0000256" key="1">
    <source>
        <dbReference type="ARBA" id="ARBA00004974"/>
    </source>
</evidence>
<evidence type="ECO:0000256" key="6">
    <source>
        <dbReference type="ARBA" id="ARBA00022630"/>
    </source>
</evidence>
<dbReference type="SUPFAM" id="SSF52518">
    <property type="entry name" value="Thiamin diphosphate-binding fold (THDP-binding)"/>
    <property type="match status" value="2"/>
</dbReference>
<dbReference type="InterPro" id="IPR012001">
    <property type="entry name" value="Thiamin_PyroP_enz_TPP-bd_dom"/>
</dbReference>
<dbReference type="PANTHER" id="PTHR18968:SF13">
    <property type="entry name" value="ACETOLACTATE SYNTHASE CATALYTIC SUBUNIT, MITOCHONDRIAL"/>
    <property type="match status" value="1"/>
</dbReference>
<dbReference type="FunFam" id="3.40.50.970:FF:000016">
    <property type="entry name" value="Acetolactate synthase"/>
    <property type="match status" value="1"/>
</dbReference>
<feature type="domain" description="Thiamine pyrophosphate enzyme central" evidence="15">
    <location>
        <begin position="200"/>
        <end position="334"/>
    </location>
</feature>
<proteinExistence type="inferred from homology"/>
<dbReference type="FunFam" id="3.40.50.970:FF:000007">
    <property type="entry name" value="Acetolactate synthase"/>
    <property type="match status" value="1"/>
</dbReference>
<dbReference type="GO" id="GO:0009097">
    <property type="term" value="P:isoleucine biosynthetic process"/>
    <property type="evidence" value="ECO:0007669"/>
    <property type="project" value="UniProtKB-UniPathway"/>
</dbReference>
<evidence type="ECO:0000256" key="4">
    <source>
        <dbReference type="ARBA" id="ARBA00013145"/>
    </source>
</evidence>
<dbReference type="Pfam" id="PF02776">
    <property type="entry name" value="TPP_enzyme_N"/>
    <property type="match status" value="1"/>
</dbReference>
<dbReference type="PANTHER" id="PTHR18968">
    <property type="entry name" value="THIAMINE PYROPHOSPHATE ENZYMES"/>
    <property type="match status" value="1"/>
</dbReference>
<dbReference type="GO" id="GO:0030976">
    <property type="term" value="F:thiamine pyrophosphate binding"/>
    <property type="evidence" value="ECO:0007669"/>
    <property type="project" value="UniProtKB-UniRule"/>
</dbReference>
<dbReference type="InterPro" id="IPR011766">
    <property type="entry name" value="TPP_enzyme_TPP-bd"/>
</dbReference>
<keyword evidence="11 14" id="KW-0786">Thiamine pyrophosphate</keyword>
<dbReference type="InterPro" id="IPR000399">
    <property type="entry name" value="TPP-bd_CS"/>
</dbReference>
<evidence type="ECO:0000256" key="11">
    <source>
        <dbReference type="ARBA" id="ARBA00023052"/>
    </source>
</evidence>
<keyword evidence="8 14" id="KW-0479">Metal-binding</keyword>
<evidence type="ECO:0000256" key="14">
    <source>
        <dbReference type="RuleBase" id="RU003591"/>
    </source>
</evidence>
<dbReference type="Gene3D" id="3.40.50.970">
    <property type="match status" value="2"/>
</dbReference>
<evidence type="ECO:0000256" key="2">
    <source>
        <dbReference type="ARBA" id="ARBA00005025"/>
    </source>
</evidence>
<keyword evidence="5 14" id="KW-0028">Amino-acid biosynthesis</keyword>
<dbReference type="STRING" id="994479.GCA_000194155_06821"/>
<dbReference type="Proteomes" id="UP000233786">
    <property type="component" value="Unassembled WGS sequence"/>
</dbReference>
<keyword evidence="6" id="KW-0285">Flavoprotein</keyword>
<dbReference type="PROSITE" id="PS00187">
    <property type="entry name" value="TPP_ENZYMES"/>
    <property type="match status" value="1"/>
</dbReference>
<name>A0A2N3Y5D5_SACSN</name>
<dbReference type="UniPathway" id="UPA00049">
    <property type="reaction ID" value="UER00059"/>
</dbReference>
<evidence type="ECO:0000313" key="19">
    <source>
        <dbReference type="Proteomes" id="UP000233786"/>
    </source>
</evidence>
<comment type="pathway">
    <text evidence="2 14">Amino-acid biosynthesis; L-valine biosynthesis; L-valine from pyruvate: step 1/4.</text>
</comment>
<dbReference type="Pfam" id="PF00205">
    <property type="entry name" value="TPP_enzyme_M"/>
    <property type="match status" value="1"/>
</dbReference>
<comment type="pathway">
    <text evidence="1 14">Amino-acid biosynthesis; L-isoleucine biosynthesis; L-isoleucine from 2-oxobutanoate: step 1/4.</text>
</comment>
<dbReference type="InterPro" id="IPR029035">
    <property type="entry name" value="DHS-like_NAD/FAD-binding_dom"/>
</dbReference>
<dbReference type="GO" id="GO:0009099">
    <property type="term" value="P:L-valine biosynthetic process"/>
    <property type="evidence" value="ECO:0007669"/>
    <property type="project" value="UniProtKB-UniPathway"/>
</dbReference>
<keyword evidence="12 14" id="KW-0100">Branched-chain amino acid biosynthesis</keyword>
<dbReference type="InterPro" id="IPR045229">
    <property type="entry name" value="TPP_enz"/>
</dbReference>
<evidence type="ECO:0000256" key="5">
    <source>
        <dbReference type="ARBA" id="ARBA00022605"/>
    </source>
</evidence>
<dbReference type="InterPro" id="IPR012846">
    <property type="entry name" value="Acetolactate_synth_lsu"/>
</dbReference>
<sequence>MTIPSPRHTEQISGAQALVQSLELVGAEVIFGLPGGAILPAYDALIDSKRLRHVLVRHEQCAGHAARGYAQATGNVGVCLVTSGPGATNLVTPLADAHRDSIPLVAITGQVPSTAIGTDAFQEIDVLGITLPITKHGFAVTNAEQIPAAIADAFRIARTGRPGPVVVDVCKDALLADTPFTKPRAPTPQAPTMCDEGLLRSALKLLSSAARPVLYVGGGAILGEAAPELLRFAEHAGVPVVTTLMGLGVFPDSHPLHMGMPGMHGSVAAVGALQQADLLIAVGVRFDDRVTGQLSTFAPGAKVVHIDIDATEVSRIRHADVPLVGDCKQVLGELHRLSAAAAVRHDFTAWTRILQGYQKTYRPAYEQPADGLSAPGVLRRLSELAAPDAVYVTGVGQHQMWTAQCIGFERPRSLITSGGLGTMGVAVPAAMGAKLALPEREVWAIDGDGCFQMTHQELATCVAERIPIKIAVINNGSYGMVRQWQNLFYDERYSHSELNAVGAAPDFVRLAEAYGCVGLRCTTVDEIDEVVRGAQEITDIPAVIDFQVPANELVWPMVGPGASNDDIAIARGMSPRWDASIVREEVITRNSSHELVGASPRAVFVVARDTPYVVPRITATVRRCGLTIDRMSLESHGGRQYLDLFLEPSGDRGGTLVDSLRDLADVLECNAKAREESHEYERLGHNAIG</sequence>